<evidence type="ECO:0008006" key="4">
    <source>
        <dbReference type="Google" id="ProtNLM"/>
    </source>
</evidence>
<protein>
    <recommendedName>
        <fullName evidence="4">ParB/Sulfiredoxin domain-containing protein</fullName>
    </recommendedName>
</protein>
<accession>A0ABQ8U280</accession>
<feature type="region of interest" description="Disordered" evidence="1">
    <location>
        <begin position="130"/>
        <end position="313"/>
    </location>
</feature>
<feature type="compositionally biased region" description="Basic and acidic residues" evidence="1">
    <location>
        <begin position="149"/>
        <end position="172"/>
    </location>
</feature>
<feature type="compositionally biased region" description="Basic and acidic residues" evidence="1">
    <location>
        <begin position="212"/>
        <end position="221"/>
    </location>
</feature>
<gene>
    <name evidence="2" type="ORF">PAPYR_12233</name>
</gene>
<reference evidence="2" key="1">
    <citation type="journal article" date="2022" name="bioRxiv">
        <title>Genomics of Preaxostyla Flagellates Illuminates Evolutionary Transitions and the Path Towards Mitochondrial Loss.</title>
        <authorList>
            <person name="Novak L.V.F."/>
            <person name="Treitli S.C."/>
            <person name="Pyrih J."/>
            <person name="Halakuc P."/>
            <person name="Pipaliya S.V."/>
            <person name="Vacek V."/>
            <person name="Brzon O."/>
            <person name="Soukal P."/>
            <person name="Eme L."/>
            <person name="Dacks J.B."/>
            <person name="Karnkowska A."/>
            <person name="Elias M."/>
            <person name="Hampl V."/>
        </authorList>
    </citation>
    <scope>NUCLEOTIDE SEQUENCE</scope>
    <source>
        <strain evidence="2">RCP-MX</strain>
    </source>
</reference>
<feature type="compositionally biased region" description="Basic and acidic residues" evidence="1">
    <location>
        <begin position="192"/>
        <end position="204"/>
    </location>
</feature>
<dbReference type="EMBL" id="JAPMOS010000279">
    <property type="protein sequence ID" value="KAJ4453325.1"/>
    <property type="molecule type" value="Genomic_DNA"/>
</dbReference>
<keyword evidence="3" id="KW-1185">Reference proteome</keyword>
<evidence type="ECO:0000313" key="3">
    <source>
        <dbReference type="Proteomes" id="UP001141327"/>
    </source>
</evidence>
<evidence type="ECO:0000313" key="2">
    <source>
        <dbReference type="EMBL" id="KAJ4453325.1"/>
    </source>
</evidence>
<proteinExistence type="predicted"/>
<name>A0ABQ8U280_9EUKA</name>
<evidence type="ECO:0000256" key="1">
    <source>
        <dbReference type="SAM" id="MobiDB-lite"/>
    </source>
</evidence>
<comment type="caution">
    <text evidence="2">The sequence shown here is derived from an EMBL/GenBank/DDBJ whole genome shotgun (WGS) entry which is preliminary data.</text>
</comment>
<sequence>MFVGGTKIHTGGGGVLIQLARWTLPRVLTFVNAPFCRFQMNSIDWNQFHTPQEAIEYCEGAIGQDPPKWAEGYQAINCFRRRLSSLTQPLGAGLVTPYHLELIRQTFDGLFRPSSPDSAGKDLLLDIGGEEDEPEREEPSSPAPPPRTPHQERPCPDPYRPEGPDRPDRPILDDDDVPSPPKPKKAPAAAKPKKDREAPEEGKKAAPVAAKSKKEAAKEAKAAAPAPPPPARRKPGPPHEAKEAAEAKGSDDAPRRTPGRGTGTSTRPQWRSPPRRRTRAAVPRTQGEGRAQAGPADRPGRLLPGGRSPSTACHGKRAHVLLSSIDPCPSLARPLAYERLGAIVEWFEKLGAAVLFSIIVQTSALDEARYQVVDGSHRFQVARIIVDPRRVSELPPEITAEQRTELRQRVEKLNKLHPQIRQHLKEDYIDVAVYNTRSGGHARAATSGQPAYSRRASVVSRLLIIITPPPRPYQAPKRYIREDPDFATHLEPALKELHFPKGEDAPAKLVKILECFSLEMLCALPAPG</sequence>
<dbReference type="Proteomes" id="UP001141327">
    <property type="component" value="Unassembled WGS sequence"/>
</dbReference>
<feature type="compositionally biased region" description="Low complexity" evidence="1">
    <location>
        <begin position="263"/>
        <end position="272"/>
    </location>
</feature>
<organism evidence="2 3">
    <name type="scientific">Paratrimastix pyriformis</name>
    <dbReference type="NCBI Taxonomy" id="342808"/>
    <lineage>
        <taxon>Eukaryota</taxon>
        <taxon>Metamonada</taxon>
        <taxon>Preaxostyla</taxon>
        <taxon>Paratrimastigidae</taxon>
        <taxon>Paratrimastix</taxon>
    </lineage>
</organism>
<feature type="compositionally biased region" description="Basic and acidic residues" evidence="1">
    <location>
        <begin position="237"/>
        <end position="255"/>
    </location>
</feature>